<dbReference type="InterPro" id="IPR018252">
    <property type="entry name" value="Annexin_repeat_CS"/>
</dbReference>
<accession>A0AB34HKV7</accession>
<dbReference type="PRINTS" id="PR01809">
    <property type="entry name" value="ANNEXINX"/>
</dbReference>
<keyword evidence="5" id="KW-1185">Reference proteome</keyword>
<dbReference type="GO" id="GO:0005509">
    <property type="term" value="F:calcium ion binding"/>
    <property type="evidence" value="ECO:0007669"/>
    <property type="project" value="InterPro"/>
</dbReference>
<dbReference type="InterPro" id="IPR018502">
    <property type="entry name" value="Annexin_repeat"/>
</dbReference>
<dbReference type="GO" id="GO:0012506">
    <property type="term" value="C:vesicle membrane"/>
    <property type="evidence" value="ECO:0007669"/>
    <property type="project" value="TreeGrafter"/>
</dbReference>
<keyword evidence="2" id="KW-0677">Repeat</keyword>
<dbReference type="GO" id="GO:0001786">
    <property type="term" value="F:phosphatidylserine binding"/>
    <property type="evidence" value="ECO:0007669"/>
    <property type="project" value="TreeGrafter"/>
</dbReference>
<dbReference type="PANTHER" id="PTHR10502:SF100">
    <property type="entry name" value="ANNEXIN A10"/>
    <property type="match status" value="1"/>
</dbReference>
<dbReference type="PANTHER" id="PTHR10502">
    <property type="entry name" value="ANNEXIN"/>
    <property type="match status" value="1"/>
</dbReference>
<organism evidence="4 5">
    <name type="scientific">Eschrichtius robustus</name>
    <name type="common">California gray whale</name>
    <name type="synonym">Eschrichtius gibbosus</name>
    <dbReference type="NCBI Taxonomy" id="9764"/>
    <lineage>
        <taxon>Eukaryota</taxon>
        <taxon>Metazoa</taxon>
        <taxon>Chordata</taxon>
        <taxon>Craniata</taxon>
        <taxon>Vertebrata</taxon>
        <taxon>Euteleostomi</taxon>
        <taxon>Mammalia</taxon>
        <taxon>Eutheria</taxon>
        <taxon>Laurasiatheria</taxon>
        <taxon>Artiodactyla</taxon>
        <taxon>Whippomorpha</taxon>
        <taxon>Cetacea</taxon>
        <taxon>Mysticeti</taxon>
        <taxon>Eschrichtiidae</taxon>
        <taxon>Eschrichtius</taxon>
    </lineage>
</organism>
<dbReference type="Proteomes" id="UP001159641">
    <property type="component" value="Unassembled WGS sequence"/>
</dbReference>
<dbReference type="Gene3D" id="1.10.220.10">
    <property type="entry name" value="Annexin"/>
    <property type="match status" value="2"/>
</dbReference>
<evidence type="ECO:0000256" key="2">
    <source>
        <dbReference type="ARBA" id="ARBA00022737"/>
    </source>
</evidence>
<dbReference type="InterPro" id="IPR001464">
    <property type="entry name" value="Annexin"/>
</dbReference>
<dbReference type="PROSITE" id="PS51897">
    <property type="entry name" value="ANNEXIN_2"/>
    <property type="match status" value="2"/>
</dbReference>
<dbReference type="PROSITE" id="PS00223">
    <property type="entry name" value="ANNEXIN_1"/>
    <property type="match status" value="1"/>
</dbReference>
<keyword evidence="3" id="KW-0041">Annexin</keyword>
<evidence type="ECO:0000313" key="5">
    <source>
        <dbReference type="Proteomes" id="UP001159641"/>
    </source>
</evidence>
<dbReference type="EMBL" id="JAIQCJ010001063">
    <property type="protein sequence ID" value="KAJ8792873.1"/>
    <property type="molecule type" value="Genomic_DNA"/>
</dbReference>
<sequence>MKPGEKDRECWRTKRTVSPPRANEFRSQSAFASPICSYLFFPPQDLVSDLKEKLSDHFKEVMVGLMYPPPSYDAHELWHAMKGAGTDENCLIDILASRTNGEIFQMREAYYLQYSRDLQEDIYSETSGHFRDTLVNLVQGTREEGYTDPATAAQDAMVTGQPWGDRGTLGTPAWGRGATWRPVMFQVLWETCQQRTGEHKTLLQMILCNKSYQQLWLVLCVRDKPAYFAYRLYSAIHDFGFHNKTVIRILIARSEIDLMTIRKRYKERYGKSLFHDIKHFASGHYEKALLAICAGDADDY</sequence>
<dbReference type="PRINTS" id="PR00196">
    <property type="entry name" value="ANNEXIN"/>
</dbReference>
<comment type="caution">
    <text evidence="4">The sequence shown here is derived from an EMBL/GenBank/DDBJ whole genome shotgun (WGS) entry which is preliminary data.</text>
</comment>
<dbReference type="InterPro" id="IPR037104">
    <property type="entry name" value="Annexin_sf"/>
</dbReference>
<reference evidence="4 5" key="1">
    <citation type="submission" date="2022-11" db="EMBL/GenBank/DDBJ databases">
        <title>Whole genome sequence of Eschrichtius robustus ER-17-0199.</title>
        <authorList>
            <person name="Bruniche-Olsen A."/>
            <person name="Black A.N."/>
            <person name="Fields C.J."/>
            <person name="Walden K."/>
            <person name="Dewoody J.A."/>
        </authorList>
    </citation>
    <scope>NUCLEOTIDE SEQUENCE [LARGE SCALE GENOMIC DNA]</scope>
    <source>
        <strain evidence="4">ER-17-0199</strain>
        <tissue evidence="4">Blubber</tissue>
    </source>
</reference>
<dbReference type="GO" id="GO:0005544">
    <property type="term" value="F:calcium-dependent phospholipid binding"/>
    <property type="evidence" value="ECO:0007669"/>
    <property type="project" value="InterPro"/>
</dbReference>
<evidence type="ECO:0000313" key="4">
    <source>
        <dbReference type="EMBL" id="KAJ8792873.1"/>
    </source>
</evidence>
<evidence type="ECO:0000256" key="1">
    <source>
        <dbReference type="ARBA" id="ARBA00007831"/>
    </source>
</evidence>
<dbReference type="FunFam" id="1.10.220.10:FF:000003">
    <property type="entry name" value="Annexin"/>
    <property type="match status" value="1"/>
</dbReference>
<dbReference type="SMART" id="SM00335">
    <property type="entry name" value="ANX"/>
    <property type="match status" value="2"/>
</dbReference>
<dbReference type="Pfam" id="PF00191">
    <property type="entry name" value="Annexin"/>
    <property type="match status" value="2"/>
</dbReference>
<dbReference type="GO" id="GO:0005737">
    <property type="term" value="C:cytoplasm"/>
    <property type="evidence" value="ECO:0007669"/>
    <property type="project" value="TreeGrafter"/>
</dbReference>
<proteinExistence type="inferred from homology"/>
<dbReference type="FunFam" id="1.10.220.10:FF:000001">
    <property type="entry name" value="Annexin"/>
    <property type="match status" value="1"/>
</dbReference>
<name>A0AB34HKV7_ESCRO</name>
<dbReference type="GO" id="GO:0005886">
    <property type="term" value="C:plasma membrane"/>
    <property type="evidence" value="ECO:0007669"/>
    <property type="project" value="TreeGrafter"/>
</dbReference>
<dbReference type="AlphaFoldDB" id="A0AB34HKV7"/>
<dbReference type="InterPro" id="IPR008156">
    <property type="entry name" value="ANX10"/>
</dbReference>
<protein>
    <recommendedName>
        <fullName evidence="6">Annexin A10</fullName>
    </recommendedName>
</protein>
<evidence type="ECO:0000256" key="3">
    <source>
        <dbReference type="ARBA" id="ARBA00023216"/>
    </source>
</evidence>
<dbReference type="SUPFAM" id="SSF47874">
    <property type="entry name" value="Annexin"/>
    <property type="match status" value="1"/>
</dbReference>
<comment type="similarity">
    <text evidence="1">Belongs to the annexin family.</text>
</comment>
<dbReference type="GO" id="GO:0005634">
    <property type="term" value="C:nucleus"/>
    <property type="evidence" value="ECO:0007669"/>
    <property type="project" value="TreeGrafter"/>
</dbReference>
<gene>
    <name evidence="4" type="ORF">J1605_019432</name>
</gene>
<evidence type="ECO:0008006" key="6">
    <source>
        <dbReference type="Google" id="ProtNLM"/>
    </source>
</evidence>